<reference evidence="1 2" key="1">
    <citation type="submission" date="2024-10" db="EMBL/GenBank/DDBJ databases">
        <authorList>
            <person name="Kim D."/>
        </authorList>
    </citation>
    <scope>NUCLEOTIDE SEQUENCE [LARGE SCALE GENOMIC DNA]</scope>
    <source>
        <strain evidence="1">BH-2024</strain>
    </source>
</reference>
<protein>
    <submittedName>
        <fullName evidence="1">Uncharacterized protein</fullName>
    </submittedName>
</protein>
<proteinExistence type="predicted"/>
<evidence type="ECO:0000313" key="2">
    <source>
        <dbReference type="Proteomes" id="UP001620626"/>
    </source>
</evidence>
<keyword evidence="2" id="KW-1185">Reference proteome</keyword>
<accession>A0ABD2LTU4</accession>
<dbReference type="EMBL" id="JBICBT010000299">
    <property type="protein sequence ID" value="KAL3118045.1"/>
    <property type="molecule type" value="Genomic_DNA"/>
</dbReference>
<dbReference type="Proteomes" id="UP001620626">
    <property type="component" value="Unassembled WGS sequence"/>
</dbReference>
<evidence type="ECO:0000313" key="1">
    <source>
        <dbReference type="EMBL" id="KAL3118045.1"/>
    </source>
</evidence>
<organism evidence="1 2">
    <name type="scientific">Heterodera trifolii</name>
    <dbReference type="NCBI Taxonomy" id="157864"/>
    <lineage>
        <taxon>Eukaryota</taxon>
        <taxon>Metazoa</taxon>
        <taxon>Ecdysozoa</taxon>
        <taxon>Nematoda</taxon>
        <taxon>Chromadorea</taxon>
        <taxon>Rhabditida</taxon>
        <taxon>Tylenchina</taxon>
        <taxon>Tylenchomorpha</taxon>
        <taxon>Tylenchoidea</taxon>
        <taxon>Heteroderidae</taxon>
        <taxon>Heteroderinae</taxon>
        <taxon>Heterodera</taxon>
    </lineage>
</organism>
<gene>
    <name evidence="1" type="ORF">niasHT_003251</name>
</gene>
<comment type="caution">
    <text evidence="1">The sequence shown here is derived from an EMBL/GenBank/DDBJ whole genome shotgun (WGS) entry which is preliminary data.</text>
</comment>
<dbReference type="AlphaFoldDB" id="A0ABD2LTU4"/>
<name>A0ABD2LTU4_9BILA</name>
<sequence>MGSNVATGAAIGAVVFSVFGPFGTVFGSFVGAALGGGAGLLYTGGKNINCEIEAMFTTTTTTTTTTTPTPAPIIATRIGEKVAINGPDLSMELGRFILKFDKEHFAEWGCNPASNEDPDDTCRAIFPVGYNKDDKIWNCYCEVWTFDDSPDMGNSEDTFEYHYNRLKKWIAKNH</sequence>